<keyword evidence="7" id="KW-0862">Zinc</keyword>
<dbReference type="SUPFAM" id="SSF55729">
    <property type="entry name" value="Acyl-CoA N-acyltransferases (Nat)"/>
    <property type="match status" value="1"/>
</dbReference>
<evidence type="ECO:0000256" key="6">
    <source>
        <dbReference type="ARBA" id="ARBA00022771"/>
    </source>
</evidence>
<feature type="domain" description="MYST-type HAT" evidence="14">
    <location>
        <begin position="200"/>
        <end position="507"/>
    </location>
</feature>
<dbReference type="EC" id="2.3.1.48" evidence="3 12"/>
<dbReference type="AlphaFoldDB" id="A0A9W6T1Y6"/>
<sequence>MPKRKRVLNNLMIPDNKLYESFNEELLTNNILRSNKRKKNNVVTYNVSKIFKNQRQKNSQIQKLNNTNHTGQNNNGKKLFVTLNYKNSSKSYTQSNYNIDNDNHITTEITEKDLLLKNKNELNLPFNGIYKFKDSLTFITQPNLKFNLIFKNCLIKSIKLNQKIDKSIKLKLIKFYKKVNNLNKLNEINFEINKFKKNNLKLSKIKCIHFNNFEIDIWFKSPYPIKFQNNFILFICHCCFDYFNSNFQLKRHELKCPCKFNPPGLEVYRDDSKNKFSIFEVDGRKNIKFCQNLCLFTKFFINSKTLYYDVEPFLFYNLYEYDKINKLYKFIGFFSKSKLNSNSINSNSTSSNFNLSCILVLPIYHRKGYGKVLIDFSYLLTKREFKLGTPEKPLSDLGLLTYRNYWKIKILETLLIIKEKLYNNNNGKSFPKISIDDLSNYTGMIYNDVIIGLEQLNCLIKSNGKYMIKVNWNHLTKLYSDYNAHQIKRYGESNVITITDDNLIWKPVLLGPSGGINTISKMILTDDSENVNNNNNSSGTIINTSSKISPILKFLNDDVEDDNIIEDQIINKLISDSGENSVSYLNSLNTNYEIVFPGMNNKEKLLEIFKTFINLEKKKSIKQNKFAETESNREIVEFDEDEDEDEDEEEENLEEEDHSSQQDEDDESFEDDYEDENEDEEDDDPEEYYSE</sequence>
<dbReference type="GO" id="GO:0003682">
    <property type="term" value="F:chromatin binding"/>
    <property type="evidence" value="ECO:0007669"/>
    <property type="project" value="TreeGrafter"/>
</dbReference>
<dbReference type="EMBL" id="BSXN01001132">
    <property type="protein sequence ID" value="GME71734.1"/>
    <property type="molecule type" value="Genomic_DNA"/>
</dbReference>
<feature type="compositionally biased region" description="Basic and acidic residues" evidence="13">
    <location>
        <begin position="625"/>
        <end position="636"/>
    </location>
</feature>
<name>A0A9W6T1Y6_CANBO</name>
<evidence type="ECO:0000256" key="12">
    <source>
        <dbReference type="RuleBase" id="RU361211"/>
    </source>
</evidence>
<feature type="active site" description="Proton donor/acceptor" evidence="11">
    <location>
        <position position="391"/>
    </location>
</feature>
<evidence type="ECO:0000256" key="10">
    <source>
        <dbReference type="ARBA" id="ARBA00023242"/>
    </source>
</evidence>
<dbReference type="GO" id="GO:0006357">
    <property type="term" value="P:regulation of transcription by RNA polymerase II"/>
    <property type="evidence" value="ECO:0007669"/>
    <property type="project" value="TreeGrafter"/>
</dbReference>
<keyword evidence="16" id="KW-1185">Reference proteome</keyword>
<proteinExistence type="inferred from homology"/>
<dbReference type="Pfam" id="PF17772">
    <property type="entry name" value="zf-MYST"/>
    <property type="match status" value="1"/>
</dbReference>
<gene>
    <name evidence="15" type="ORF">Cboi02_000332800</name>
</gene>
<keyword evidence="8" id="KW-0156">Chromatin regulator</keyword>
<evidence type="ECO:0000256" key="11">
    <source>
        <dbReference type="PIRSR" id="PIRSR602717-51"/>
    </source>
</evidence>
<keyword evidence="10 12" id="KW-0539">Nucleus</keyword>
<organism evidence="15 16">
    <name type="scientific">Candida boidinii</name>
    <name type="common">Yeast</name>
    <dbReference type="NCBI Taxonomy" id="5477"/>
    <lineage>
        <taxon>Eukaryota</taxon>
        <taxon>Fungi</taxon>
        <taxon>Dikarya</taxon>
        <taxon>Ascomycota</taxon>
        <taxon>Saccharomycotina</taxon>
        <taxon>Pichiomycetes</taxon>
        <taxon>Pichiales</taxon>
        <taxon>Pichiaceae</taxon>
        <taxon>Ogataea</taxon>
        <taxon>Ogataea/Candida clade</taxon>
    </lineage>
</organism>
<evidence type="ECO:0000256" key="5">
    <source>
        <dbReference type="ARBA" id="ARBA00022723"/>
    </source>
</evidence>
<dbReference type="PANTHER" id="PTHR10615">
    <property type="entry name" value="HISTONE ACETYLTRANSFERASE"/>
    <property type="match status" value="1"/>
</dbReference>
<evidence type="ECO:0000256" key="4">
    <source>
        <dbReference type="ARBA" id="ARBA00022679"/>
    </source>
</evidence>
<evidence type="ECO:0000313" key="15">
    <source>
        <dbReference type="EMBL" id="GME71734.1"/>
    </source>
</evidence>
<dbReference type="Gene3D" id="3.40.630.30">
    <property type="match status" value="1"/>
</dbReference>
<dbReference type="PANTHER" id="PTHR10615:SF161">
    <property type="entry name" value="HISTONE ACETYLTRANSFERASE KAT7"/>
    <property type="match status" value="1"/>
</dbReference>
<comment type="similarity">
    <text evidence="2 12">Belongs to the MYST (SAS/MOZ) family.</text>
</comment>
<dbReference type="GO" id="GO:0005634">
    <property type="term" value="C:nucleus"/>
    <property type="evidence" value="ECO:0007669"/>
    <property type="project" value="UniProtKB-SubCell"/>
</dbReference>
<evidence type="ECO:0000256" key="9">
    <source>
        <dbReference type="ARBA" id="ARBA00022990"/>
    </source>
</evidence>
<dbReference type="InterPro" id="IPR016181">
    <property type="entry name" value="Acyl_CoA_acyltransferase"/>
</dbReference>
<evidence type="ECO:0000313" key="16">
    <source>
        <dbReference type="Proteomes" id="UP001165120"/>
    </source>
</evidence>
<evidence type="ECO:0000256" key="13">
    <source>
        <dbReference type="SAM" id="MobiDB-lite"/>
    </source>
</evidence>
<dbReference type="Gene3D" id="3.30.60.60">
    <property type="entry name" value="N-acetyl transferase-like"/>
    <property type="match status" value="1"/>
</dbReference>
<feature type="region of interest" description="Disordered" evidence="13">
    <location>
        <begin position="624"/>
        <end position="691"/>
    </location>
</feature>
<keyword evidence="6" id="KW-0863">Zinc-finger</keyword>
<evidence type="ECO:0000256" key="3">
    <source>
        <dbReference type="ARBA" id="ARBA00013184"/>
    </source>
</evidence>
<evidence type="ECO:0000259" key="14">
    <source>
        <dbReference type="PROSITE" id="PS51726"/>
    </source>
</evidence>
<dbReference type="Proteomes" id="UP001165120">
    <property type="component" value="Unassembled WGS sequence"/>
</dbReference>
<protein>
    <recommendedName>
        <fullName evidence="3 12">Histone acetyltransferase</fullName>
        <ecNumber evidence="3 12">2.3.1.48</ecNumber>
    </recommendedName>
</protein>
<keyword evidence="9" id="KW-0007">Acetylation</keyword>
<keyword evidence="4" id="KW-0808">Transferase</keyword>
<dbReference type="GO" id="GO:0004402">
    <property type="term" value="F:histone acetyltransferase activity"/>
    <property type="evidence" value="ECO:0007669"/>
    <property type="project" value="InterPro"/>
</dbReference>
<reference evidence="15" key="1">
    <citation type="submission" date="2023-04" db="EMBL/GenBank/DDBJ databases">
        <title>Candida boidinii NBRC 10035.</title>
        <authorList>
            <person name="Ichikawa N."/>
            <person name="Sato H."/>
            <person name="Tonouchi N."/>
        </authorList>
    </citation>
    <scope>NUCLEOTIDE SEQUENCE</scope>
    <source>
        <strain evidence="15">NBRC 10035</strain>
    </source>
</reference>
<keyword evidence="5" id="KW-0479">Metal-binding</keyword>
<evidence type="ECO:0000256" key="8">
    <source>
        <dbReference type="ARBA" id="ARBA00022853"/>
    </source>
</evidence>
<evidence type="ECO:0000256" key="1">
    <source>
        <dbReference type="ARBA" id="ARBA00004123"/>
    </source>
</evidence>
<feature type="compositionally biased region" description="Acidic residues" evidence="13">
    <location>
        <begin position="637"/>
        <end position="691"/>
    </location>
</feature>
<comment type="subcellular location">
    <subcellularLocation>
        <location evidence="1 12">Nucleus</location>
    </subcellularLocation>
</comment>
<dbReference type="Pfam" id="PF01853">
    <property type="entry name" value="MOZ_SAS"/>
    <property type="match status" value="1"/>
</dbReference>
<dbReference type="InterPro" id="IPR040706">
    <property type="entry name" value="Zf-MYST"/>
</dbReference>
<dbReference type="InterPro" id="IPR002717">
    <property type="entry name" value="HAT_MYST-type"/>
</dbReference>
<dbReference type="InterPro" id="IPR036388">
    <property type="entry name" value="WH-like_DNA-bd_sf"/>
</dbReference>
<dbReference type="PROSITE" id="PS51726">
    <property type="entry name" value="MYST_HAT"/>
    <property type="match status" value="1"/>
</dbReference>
<dbReference type="GO" id="GO:1990467">
    <property type="term" value="C:NuA3a histone acetyltransferase complex"/>
    <property type="evidence" value="ECO:0007669"/>
    <property type="project" value="TreeGrafter"/>
</dbReference>
<evidence type="ECO:0000256" key="2">
    <source>
        <dbReference type="ARBA" id="ARBA00010107"/>
    </source>
</evidence>
<evidence type="ECO:0000256" key="7">
    <source>
        <dbReference type="ARBA" id="ARBA00022833"/>
    </source>
</evidence>
<dbReference type="GO" id="GO:0008270">
    <property type="term" value="F:zinc ion binding"/>
    <property type="evidence" value="ECO:0007669"/>
    <property type="project" value="UniProtKB-KW"/>
</dbReference>
<dbReference type="GO" id="GO:0003712">
    <property type="term" value="F:transcription coregulator activity"/>
    <property type="evidence" value="ECO:0007669"/>
    <property type="project" value="TreeGrafter"/>
</dbReference>
<comment type="caution">
    <text evidence="15">The sequence shown here is derived from an EMBL/GenBank/DDBJ whole genome shotgun (WGS) entry which is preliminary data.</text>
</comment>
<dbReference type="Gene3D" id="1.10.10.10">
    <property type="entry name" value="Winged helix-like DNA-binding domain superfamily/Winged helix DNA-binding domain"/>
    <property type="match status" value="1"/>
</dbReference>
<comment type="catalytic activity">
    <reaction evidence="12">
        <text>L-lysyl-[protein] + acetyl-CoA = N(6)-acetyl-L-lysyl-[protein] + CoA + H(+)</text>
        <dbReference type="Rhea" id="RHEA:45948"/>
        <dbReference type="Rhea" id="RHEA-COMP:9752"/>
        <dbReference type="Rhea" id="RHEA-COMP:10731"/>
        <dbReference type="ChEBI" id="CHEBI:15378"/>
        <dbReference type="ChEBI" id="CHEBI:29969"/>
        <dbReference type="ChEBI" id="CHEBI:57287"/>
        <dbReference type="ChEBI" id="CHEBI:57288"/>
        <dbReference type="ChEBI" id="CHEBI:61930"/>
        <dbReference type="EC" id="2.3.1.48"/>
    </reaction>
</comment>
<accession>A0A9W6T1Y6</accession>
<dbReference type="InterPro" id="IPR050603">
    <property type="entry name" value="MYST_HAT"/>
</dbReference>